<dbReference type="Gene3D" id="3.20.20.70">
    <property type="entry name" value="Aldolase class I"/>
    <property type="match status" value="1"/>
</dbReference>
<accession>A0A6U0HTL9</accession>
<dbReference type="Pfam" id="PF14885">
    <property type="entry name" value="GHL15"/>
    <property type="match status" value="1"/>
</dbReference>
<protein>
    <recommendedName>
        <fullName evidence="3">Glycoside-hydrolase family GH114 TIM-barrel domain-containing protein</fullName>
    </recommendedName>
</protein>
<sequence length="390" mass="44640">MSAANDYDYYPEFSWDTLPLYIHIRKRIAFEDEDLEYLSKFPLITLEKTTGMRTYGCTCAGSIKAAEQIKERNPNAKVLYYRNCLINYTFYSFDKELDEHDDWFLKDKDTGENIKVLAGDYKLYDLSQPEVQEWWINKATKVVCDNSSIDGLFVDANIKVLDPVYLTRHANVSESKKTQVQNGWNEMMDTIQGILKEHKKLHLANIIRTRLGDSGISSLNYFDGSYIENIELPGAAPTQGNRAADNLEKGIAAVQQAAQSGKIIAMTLGLGESAEEADYDDMRNDAEADFTKLKTRIDFSIGLFLIIAEKYSYLNMHDGYDVNVDRTGQCNSIMWLKRLPEYDQPLGKPLGPAEKEGYIYTREFEHVRVKLDIKEQKADLIWSGDKNEEL</sequence>
<dbReference type="AlphaFoldDB" id="A0A6U0HTL9"/>
<organism evidence="2">
    <name type="scientific">Helicotheca tamesis</name>
    <dbReference type="NCBI Taxonomy" id="374047"/>
    <lineage>
        <taxon>Eukaryota</taxon>
        <taxon>Sar</taxon>
        <taxon>Stramenopiles</taxon>
        <taxon>Ochrophyta</taxon>
        <taxon>Bacillariophyta</taxon>
        <taxon>Mediophyceae</taxon>
        <taxon>Lithodesmiophycidae</taxon>
        <taxon>Lithodesmiales</taxon>
        <taxon>Lithodesmiaceae</taxon>
        <taxon>Helicotheca</taxon>
    </lineage>
</organism>
<evidence type="ECO:0000313" key="2">
    <source>
        <dbReference type="EMBL" id="CAD9517182.1"/>
    </source>
</evidence>
<dbReference type="InterPro" id="IPR017853">
    <property type="entry name" value="GH"/>
</dbReference>
<dbReference type="EMBL" id="HBGV01018906">
    <property type="protein sequence ID" value="CAD9517179.1"/>
    <property type="molecule type" value="Transcribed_RNA"/>
</dbReference>
<reference evidence="2" key="1">
    <citation type="submission" date="2021-01" db="EMBL/GenBank/DDBJ databases">
        <authorList>
            <person name="Corre E."/>
            <person name="Pelletier E."/>
            <person name="Niang G."/>
            <person name="Scheremetjew M."/>
            <person name="Finn R."/>
            <person name="Kale V."/>
            <person name="Holt S."/>
            <person name="Cochrane G."/>
            <person name="Meng A."/>
            <person name="Brown T."/>
            <person name="Cohen L."/>
        </authorList>
    </citation>
    <scope>NUCLEOTIDE SEQUENCE</scope>
    <source>
        <strain evidence="2">CCMP826</strain>
    </source>
</reference>
<evidence type="ECO:0008006" key="3">
    <source>
        <dbReference type="Google" id="ProtNLM"/>
    </source>
</evidence>
<name>A0A6U0HTL9_9STRA</name>
<dbReference type="SUPFAM" id="SSF51445">
    <property type="entry name" value="(Trans)glycosidases"/>
    <property type="match status" value="1"/>
</dbReference>
<gene>
    <name evidence="1" type="ORF">HTAM1171_LOCUS11710</name>
    <name evidence="2" type="ORF">HTAM1171_LOCUS11711</name>
</gene>
<proteinExistence type="predicted"/>
<dbReference type="EMBL" id="HBGV01018908">
    <property type="protein sequence ID" value="CAD9517182.1"/>
    <property type="molecule type" value="Transcribed_RNA"/>
</dbReference>
<dbReference type="InterPro" id="IPR013785">
    <property type="entry name" value="Aldolase_TIM"/>
</dbReference>
<evidence type="ECO:0000313" key="1">
    <source>
        <dbReference type="EMBL" id="CAD9517179.1"/>
    </source>
</evidence>
<dbReference type="InterPro" id="IPR029455">
    <property type="entry name" value="GHL15"/>
</dbReference>